<dbReference type="CDD" id="cd00158">
    <property type="entry name" value="RHOD"/>
    <property type="match status" value="1"/>
</dbReference>
<feature type="domain" description="Rhodanese" evidence="1">
    <location>
        <begin position="17"/>
        <end position="102"/>
    </location>
</feature>
<evidence type="ECO:0000313" key="2">
    <source>
        <dbReference type="EMBL" id="QOV20002.1"/>
    </source>
</evidence>
<dbReference type="InterPro" id="IPR001763">
    <property type="entry name" value="Rhodanese-like_dom"/>
</dbReference>
<dbReference type="EMBL" id="CP063304">
    <property type="protein sequence ID" value="QOV20002.1"/>
    <property type="molecule type" value="Genomic_DNA"/>
</dbReference>
<organism evidence="2 3">
    <name type="scientific">Blautia liquoris</name>
    <dbReference type="NCBI Taxonomy" id="2779518"/>
    <lineage>
        <taxon>Bacteria</taxon>
        <taxon>Bacillati</taxon>
        <taxon>Bacillota</taxon>
        <taxon>Clostridia</taxon>
        <taxon>Lachnospirales</taxon>
        <taxon>Lachnospiraceae</taxon>
        <taxon>Blautia</taxon>
    </lineage>
</organism>
<evidence type="ECO:0000313" key="3">
    <source>
        <dbReference type="Proteomes" id="UP000593601"/>
    </source>
</evidence>
<dbReference type="AlphaFoldDB" id="A0A7M2RKX8"/>
<evidence type="ECO:0000259" key="1">
    <source>
        <dbReference type="PROSITE" id="PS50206"/>
    </source>
</evidence>
<dbReference type="Gene3D" id="3.40.250.10">
    <property type="entry name" value="Rhodanese-like domain"/>
    <property type="match status" value="1"/>
</dbReference>
<dbReference type="Proteomes" id="UP000593601">
    <property type="component" value="Chromosome"/>
</dbReference>
<keyword evidence="3" id="KW-1185">Reference proteome</keyword>
<dbReference type="SMART" id="SM00450">
    <property type="entry name" value="RHOD"/>
    <property type="match status" value="1"/>
</dbReference>
<dbReference type="PROSITE" id="PS50206">
    <property type="entry name" value="RHODANESE_3"/>
    <property type="match status" value="1"/>
</dbReference>
<sequence>MRCLGMISADEVDRYIDHPDVLIIDLRCQEEYMQMHIEGACNIPYDEFECLCLPRDRLIVLYCDRGAASLIKGRELARCGYRVQSVTGGIHAYRGRHLVKGE</sequence>
<dbReference type="RefSeq" id="WP_193736322.1">
    <property type="nucleotide sequence ID" value="NZ_CP063304.1"/>
</dbReference>
<reference evidence="2 3" key="1">
    <citation type="submission" date="2020-10" db="EMBL/GenBank/DDBJ databases">
        <title>Blautia liquoris sp.nov., isolated from the mud in a fermentation cellar used for the production of Chinese strong-flavoured liquor.</title>
        <authorList>
            <person name="Lu L."/>
        </authorList>
    </citation>
    <scope>NUCLEOTIDE SEQUENCE [LARGE SCALE GENOMIC DNA]</scope>
    <source>
        <strain evidence="2 3">LZLJ-3</strain>
    </source>
</reference>
<dbReference type="InterPro" id="IPR050229">
    <property type="entry name" value="GlpE_sulfurtransferase"/>
</dbReference>
<gene>
    <name evidence="2" type="ORF">INP51_03300</name>
</gene>
<dbReference type="Pfam" id="PF00581">
    <property type="entry name" value="Rhodanese"/>
    <property type="match status" value="1"/>
</dbReference>
<proteinExistence type="predicted"/>
<dbReference type="KEGG" id="bliq:INP51_03300"/>
<name>A0A7M2RKX8_9FIRM</name>
<protein>
    <submittedName>
        <fullName evidence="2">Rhodanese-like domain-containing protein</fullName>
    </submittedName>
</protein>
<dbReference type="InterPro" id="IPR036873">
    <property type="entry name" value="Rhodanese-like_dom_sf"/>
</dbReference>
<dbReference type="SUPFAM" id="SSF52821">
    <property type="entry name" value="Rhodanese/Cell cycle control phosphatase"/>
    <property type="match status" value="1"/>
</dbReference>
<accession>A0A7M2RKX8</accession>
<dbReference type="PANTHER" id="PTHR43031">
    <property type="entry name" value="FAD-DEPENDENT OXIDOREDUCTASE"/>
    <property type="match status" value="1"/>
</dbReference>
<dbReference type="PANTHER" id="PTHR43031:SF1">
    <property type="entry name" value="PYRIDINE NUCLEOTIDE-DISULPHIDE OXIDOREDUCTASE"/>
    <property type="match status" value="1"/>
</dbReference>